<proteinExistence type="predicted"/>
<evidence type="ECO:0000313" key="2">
    <source>
        <dbReference type="EMBL" id="CAI76802.1"/>
    </source>
</evidence>
<accession>Q4U8Q1</accession>
<protein>
    <recommendedName>
        <fullName evidence="6">t-SNARE coiled-coil homology domain-containing protein</fullName>
    </recommendedName>
</protein>
<dbReference type="EMBL" id="UIVS01000004">
    <property type="protein sequence ID" value="SVP95550.1"/>
    <property type="molecule type" value="Genomic_DNA"/>
</dbReference>
<dbReference type="AlphaFoldDB" id="Q4U8Q1"/>
<dbReference type="InParanoid" id="Q4U8Q1"/>
<dbReference type="OrthoDB" id="361164at2759"/>
<dbReference type="Proteomes" id="UP000001950">
    <property type="component" value="Chromosome 4"/>
</dbReference>
<dbReference type="VEuPathDB" id="PiroplasmaDB:TA09945"/>
<dbReference type="eggNOG" id="ENOG502SBC9">
    <property type="taxonomic scope" value="Eukaryota"/>
</dbReference>
<keyword evidence="1" id="KW-0812">Transmembrane</keyword>
<sequence length="270" mass="30879">MGDSVRITIGGDEVVDHFASERNLEKLDFEAQRQLVVQLITSMAENVKERDKIKRDKSSHPLTNIKLSTKLESQLMAAYNFLDVLKNIYGKLLNSKKKRGKYTESEISSFGETIKNLDENLVNLENMIRYKPNSAIKKSRMDIDVNSIPFDKSALTTEEQNYVAESIRRWNVRDEGFDKQLQEIGEAVDRIGEVAIHIGTRAQDQAKAAIEAVVDVENTTKGVTDVTKRIKKLLKRQRMVEFYCRMILILIVLVLSGVLIYIVMKKLKNK</sequence>
<dbReference type="GeneID" id="3863113"/>
<dbReference type="EMBL" id="CR940353">
    <property type="protein sequence ID" value="CAI76802.1"/>
    <property type="molecule type" value="Genomic_DNA"/>
</dbReference>
<reference evidence="2 5" key="1">
    <citation type="journal article" date="2005" name="Science">
        <title>Genome of the host-cell transforming parasite Theileria annulata compared with T. parva.</title>
        <authorList>
            <person name="Pain A."/>
            <person name="Renauld H."/>
            <person name="Berriman M."/>
            <person name="Murphy L."/>
            <person name="Yeats C.A."/>
            <person name="Weir W."/>
            <person name="Kerhornou A."/>
            <person name="Aslett M."/>
            <person name="Bishop R."/>
            <person name="Bouchier C."/>
            <person name="Cochet M."/>
            <person name="Coulson R.M.R."/>
            <person name="Cronin A."/>
            <person name="de Villiers E.P."/>
            <person name="Fraser A."/>
            <person name="Fosker N."/>
            <person name="Gardner M."/>
            <person name="Goble A."/>
            <person name="Griffiths-Jones S."/>
            <person name="Harris D.E."/>
            <person name="Katzer F."/>
            <person name="Larke N."/>
            <person name="Lord A."/>
            <person name="Maser P."/>
            <person name="McKellar S."/>
            <person name="Mooney P."/>
            <person name="Morton F."/>
            <person name="Nene V."/>
            <person name="O'Neil S."/>
            <person name="Price C."/>
            <person name="Quail M.A."/>
            <person name="Rabbinowitsch E."/>
            <person name="Rawlings N.D."/>
            <person name="Rutter S."/>
            <person name="Saunders D."/>
            <person name="Seeger K."/>
            <person name="Shah T."/>
            <person name="Squares R."/>
            <person name="Squares S."/>
            <person name="Tivey A."/>
            <person name="Walker A.R."/>
            <person name="Woodward J."/>
            <person name="Dobbelaere D.A.E."/>
            <person name="Langsley G."/>
            <person name="Rajandream M.A."/>
            <person name="McKeever D."/>
            <person name="Shiels B."/>
            <person name="Tait A."/>
            <person name="Barrell B.G."/>
            <person name="Hall N."/>
        </authorList>
    </citation>
    <scope>NUCLEOTIDE SEQUENCE [LARGE SCALE GENOMIC DNA]</scope>
    <source>
        <strain evidence="5">Ankara</strain>
        <strain evidence="2">Ankara isolate clone C9</strain>
    </source>
</reference>
<organism evidence="2 5">
    <name type="scientific">Theileria annulata</name>
    <dbReference type="NCBI Taxonomy" id="5874"/>
    <lineage>
        <taxon>Eukaryota</taxon>
        <taxon>Sar</taxon>
        <taxon>Alveolata</taxon>
        <taxon>Apicomplexa</taxon>
        <taxon>Aconoidasida</taxon>
        <taxon>Piroplasmida</taxon>
        <taxon>Theileriidae</taxon>
        <taxon>Theileria</taxon>
    </lineage>
</organism>
<dbReference type="RefSeq" id="XP_953427.1">
    <property type="nucleotide sequence ID" value="XM_948334.1"/>
</dbReference>
<gene>
    <name evidence="2" type="ORF">TA09945</name>
    <name evidence="3" type="ORF">TAT_000371400</name>
    <name evidence="4" type="ORF">TAV_000371400</name>
</gene>
<evidence type="ECO:0000313" key="3">
    <source>
        <dbReference type="EMBL" id="SVP94922.1"/>
    </source>
</evidence>
<dbReference type="EMBL" id="UIVT01000004">
    <property type="protein sequence ID" value="SVP94922.1"/>
    <property type="molecule type" value="Genomic_DNA"/>
</dbReference>
<dbReference type="KEGG" id="tan:TA09945"/>
<evidence type="ECO:0000256" key="1">
    <source>
        <dbReference type="SAM" id="Phobius"/>
    </source>
</evidence>
<dbReference type="CDD" id="cd15841">
    <property type="entry name" value="SNARE_Qc"/>
    <property type="match status" value="1"/>
</dbReference>
<name>Q4U8Q1_THEAN</name>
<dbReference type="Gene3D" id="1.20.5.110">
    <property type="match status" value="1"/>
</dbReference>
<keyword evidence="5" id="KW-1185">Reference proteome</keyword>
<reference evidence="3" key="2">
    <citation type="submission" date="2018-07" db="EMBL/GenBank/DDBJ databases">
        <authorList>
            <person name="Quirk P.G."/>
            <person name="Krulwich T.A."/>
        </authorList>
    </citation>
    <scope>NUCLEOTIDE SEQUENCE</scope>
    <source>
        <strain evidence="3">Anand</strain>
    </source>
</reference>
<dbReference type="OMA" id="NIGARAQ"/>
<evidence type="ECO:0000313" key="5">
    <source>
        <dbReference type="Proteomes" id="UP000001950"/>
    </source>
</evidence>
<evidence type="ECO:0000313" key="4">
    <source>
        <dbReference type="EMBL" id="SVP95550.1"/>
    </source>
</evidence>
<keyword evidence="1" id="KW-0472">Membrane</keyword>
<feature type="transmembrane region" description="Helical" evidence="1">
    <location>
        <begin position="242"/>
        <end position="264"/>
    </location>
</feature>
<evidence type="ECO:0008006" key="6">
    <source>
        <dbReference type="Google" id="ProtNLM"/>
    </source>
</evidence>
<keyword evidence="1" id="KW-1133">Transmembrane helix</keyword>